<dbReference type="InterPro" id="IPR024478">
    <property type="entry name" value="HlyB_4HB_MCP"/>
</dbReference>
<dbReference type="Pfam" id="PF00015">
    <property type="entry name" value="MCPsignal"/>
    <property type="match status" value="1"/>
</dbReference>
<evidence type="ECO:0000313" key="9">
    <source>
        <dbReference type="EMBL" id="UWP80829.1"/>
    </source>
</evidence>
<dbReference type="EMBL" id="CP073720">
    <property type="protein sequence ID" value="UWP80829.1"/>
    <property type="molecule type" value="Genomic_DNA"/>
</dbReference>
<dbReference type="InterPro" id="IPR004090">
    <property type="entry name" value="Chemotax_Me-accpt_rcpt"/>
</dbReference>
<dbReference type="PANTHER" id="PTHR32089">
    <property type="entry name" value="METHYL-ACCEPTING CHEMOTAXIS PROTEIN MCPB"/>
    <property type="match status" value="1"/>
</dbReference>
<feature type="transmembrane region" description="Helical" evidence="6">
    <location>
        <begin position="197"/>
        <end position="219"/>
    </location>
</feature>
<dbReference type="SUPFAM" id="SSF58104">
    <property type="entry name" value="Methyl-accepting chemotaxis protein (MCP) signaling domain"/>
    <property type="match status" value="1"/>
</dbReference>
<dbReference type="PROSITE" id="PS50111">
    <property type="entry name" value="CHEMOTAXIS_TRANSDUC_2"/>
    <property type="match status" value="1"/>
</dbReference>
<reference evidence="9" key="1">
    <citation type="submission" date="2021-04" db="EMBL/GenBank/DDBJ databases">
        <authorList>
            <person name="Hartkoorn R.C."/>
            <person name="Beaudoing E."/>
            <person name="Hot D."/>
        </authorList>
    </citation>
    <scope>NUCLEOTIDE SEQUENCE</scope>
    <source>
        <strain evidence="9">NRRL B-16292</strain>
    </source>
</reference>
<dbReference type="InterPro" id="IPR004089">
    <property type="entry name" value="MCPsignal_dom"/>
</dbReference>
<keyword evidence="2 6" id="KW-1133">Transmembrane helix</keyword>
<evidence type="ECO:0000256" key="6">
    <source>
        <dbReference type="SAM" id="Phobius"/>
    </source>
</evidence>
<feature type="domain" description="Methyl-accepting transducer" evidence="7">
    <location>
        <begin position="274"/>
        <end position="510"/>
    </location>
</feature>
<evidence type="ECO:0000256" key="4">
    <source>
        <dbReference type="ARBA" id="ARBA00029447"/>
    </source>
</evidence>
<evidence type="ECO:0000256" key="2">
    <source>
        <dbReference type="ARBA" id="ARBA00022989"/>
    </source>
</evidence>
<evidence type="ECO:0000313" key="10">
    <source>
        <dbReference type="Proteomes" id="UP001059617"/>
    </source>
</evidence>
<evidence type="ECO:0000256" key="3">
    <source>
        <dbReference type="ARBA" id="ARBA00023224"/>
    </source>
</evidence>
<dbReference type="CDD" id="cd06225">
    <property type="entry name" value="HAMP"/>
    <property type="match status" value="1"/>
</dbReference>
<keyword evidence="1 6" id="KW-0812">Transmembrane</keyword>
<evidence type="ECO:0000259" key="8">
    <source>
        <dbReference type="PROSITE" id="PS50885"/>
    </source>
</evidence>
<dbReference type="SMART" id="SM00304">
    <property type="entry name" value="HAMP"/>
    <property type="match status" value="1"/>
</dbReference>
<reference evidence="9" key="2">
    <citation type="submission" date="2022-09" db="EMBL/GenBank/DDBJ databases">
        <title>Biosynthetic gene clusters of Dactylosporangioum fulvum.</title>
        <authorList>
            <person name="Caradec T."/>
        </authorList>
    </citation>
    <scope>NUCLEOTIDE SEQUENCE</scope>
    <source>
        <strain evidence="9">NRRL B-16292</strain>
    </source>
</reference>
<dbReference type="PROSITE" id="PS50885">
    <property type="entry name" value="HAMP"/>
    <property type="match status" value="1"/>
</dbReference>
<evidence type="ECO:0000256" key="1">
    <source>
        <dbReference type="ARBA" id="ARBA00022692"/>
    </source>
</evidence>
<dbReference type="Pfam" id="PF12729">
    <property type="entry name" value="4HB_MCP_1"/>
    <property type="match status" value="1"/>
</dbReference>
<sequence length="532" mass="55062">MRTGSDSQRAAGPAGWLADRRIRTKILFALTAMALTAVLTGGFALSRMSVTDKQLGEIREHNVQALLLLSQIRGAQSMINHNDAVRLSSPEDPNAQAAAARGTAVAIEELDTALAAYQRQHKSPEAQRIADEFTSLWQQFKDAMAAVQAGRAPTIDFNVVVPGMEDAIDKLSAEEATEVEAAVDSAHSQYSTARLQVLLTLVTGLVVATALALVVSASITRRLTPVVTAMDAMADGDLSRTAAVGGRDEIGTMAGAVNRATASVRETVGALARSADLVARSSSQLDSVTAGVAGSARSVSERAGTADRTASQVSDNVRTVAEASEQMSASIREIARNASEGALVAEQAVTVVSTTNRTVTKLGQSSAEIGNVVKVITSIAGQTNLLALNATIEAARAGKAGRGFAVVAGEVKELAQETARATEDIARRVQAIQADTDSAVAAIEQISTIIGQISQYQTSIASAVDEQTATTGEMTRNVGAAAGGASSIATTVAEVASAAEETNRSVAAGRAATAELADLSRELQRLVARFTH</sequence>
<organism evidence="9 10">
    <name type="scientific">Dactylosporangium fulvum</name>
    <dbReference type="NCBI Taxonomy" id="53359"/>
    <lineage>
        <taxon>Bacteria</taxon>
        <taxon>Bacillati</taxon>
        <taxon>Actinomycetota</taxon>
        <taxon>Actinomycetes</taxon>
        <taxon>Micromonosporales</taxon>
        <taxon>Micromonosporaceae</taxon>
        <taxon>Dactylosporangium</taxon>
    </lineage>
</organism>
<dbReference type="InterPro" id="IPR003660">
    <property type="entry name" value="HAMP_dom"/>
</dbReference>
<gene>
    <name evidence="9" type="ORF">Dfulv_37700</name>
</gene>
<dbReference type="Proteomes" id="UP001059617">
    <property type="component" value="Chromosome"/>
</dbReference>
<dbReference type="SMART" id="SM00283">
    <property type="entry name" value="MA"/>
    <property type="match status" value="1"/>
</dbReference>
<keyword evidence="10" id="KW-1185">Reference proteome</keyword>
<dbReference type="Pfam" id="PF00672">
    <property type="entry name" value="HAMP"/>
    <property type="match status" value="1"/>
</dbReference>
<dbReference type="RefSeq" id="WP_259858592.1">
    <property type="nucleotide sequence ID" value="NZ_BAAAST010000058.1"/>
</dbReference>
<comment type="similarity">
    <text evidence="4">Belongs to the methyl-accepting chemotaxis (MCP) protein family.</text>
</comment>
<feature type="domain" description="HAMP" evidence="8">
    <location>
        <begin position="217"/>
        <end position="269"/>
    </location>
</feature>
<evidence type="ECO:0000256" key="5">
    <source>
        <dbReference type="PROSITE-ProRule" id="PRU00284"/>
    </source>
</evidence>
<accession>A0ABY5VUM3</accession>
<dbReference type="PANTHER" id="PTHR32089:SF112">
    <property type="entry name" value="LYSOZYME-LIKE PROTEIN-RELATED"/>
    <property type="match status" value="1"/>
</dbReference>
<name>A0ABY5VUM3_9ACTN</name>
<protein>
    <submittedName>
        <fullName evidence="9">Methyl-accepting chemotaxis protein</fullName>
    </submittedName>
</protein>
<proteinExistence type="inferred from homology"/>
<keyword evidence="6" id="KW-0472">Membrane</keyword>
<keyword evidence="3 5" id="KW-0807">Transducer</keyword>
<dbReference type="PRINTS" id="PR00260">
    <property type="entry name" value="CHEMTRNSDUCR"/>
</dbReference>
<feature type="transmembrane region" description="Helical" evidence="6">
    <location>
        <begin position="26"/>
        <end position="45"/>
    </location>
</feature>
<dbReference type="Gene3D" id="1.10.287.950">
    <property type="entry name" value="Methyl-accepting chemotaxis protein"/>
    <property type="match status" value="1"/>
</dbReference>
<evidence type="ECO:0000259" key="7">
    <source>
        <dbReference type="PROSITE" id="PS50111"/>
    </source>
</evidence>